<dbReference type="CDD" id="cd01949">
    <property type="entry name" value="GGDEF"/>
    <property type="match status" value="1"/>
</dbReference>
<dbReference type="Pfam" id="PF00563">
    <property type="entry name" value="EAL"/>
    <property type="match status" value="1"/>
</dbReference>
<dbReference type="STRING" id="582402.Hbal_0571"/>
<evidence type="ECO:0000256" key="1">
    <source>
        <dbReference type="SAM" id="Phobius"/>
    </source>
</evidence>
<feature type="transmembrane region" description="Helical" evidence="1">
    <location>
        <begin position="12"/>
        <end position="29"/>
    </location>
</feature>
<dbReference type="SMART" id="SM00052">
    <property type="entry name" value="EAL"/>
    <property type="match status" value="1"/>
</dbReference>
<evidence type="ECO:0000259" key="2">
    <source>
        <dbReference type="PROSITE" id="PS50883"/>
    </source>
</evidence>
<dbReference type="EMBL" id="CP001678">
    <property type="protein sequence ID" value="ACT58273.1"/>
    <property type="molecule type" value="Genomic_DNA"/>
</dbReference>
<dbReference type="InterPro" id="IPR035919">
    <property type="entry name" value="EAL_sf"/>
</dbReference>
<dbReference type="InterPro" id="IPR029787">
    <property type="entry name" value="Nucleotide_cyclase"/>
</dbReference>
<dbReference type="GO" id="GO:0071111">
    <property type="term" value="F:cyclic-guanylate-specific phosphodiesterase activity"/>
    <property type="evidence" value="ECO:0007669"/>
    <property type="project" value="InterPro"/>
</dbReference>
<keyword evidence="1" id="KW-1133">Transmembrane helix</keyword>
<dbReference type="NCBIfam" id="TIGR00254">
    <property type="entry name" value="GGDEF"/>
    <property type="match status" value="1"/>
</dbReference>
<dbReference type="AlphaFoldDB" id="C6XNM0"/>
<dbReference type="KEGG" id="hba:Hbal_0571"/>
<evidence type="ECO:0000313" key="5">
    <source>
        <dbReference type="Proteomes" id="UP000002745"/>
    </source>
</evidence>
<dbReference type="PROSITE" id="PS50883">
    <property type="entry name" value="EAL"/>
    <property type="match status" value="1"/>
</dbReference>
<dbReference type="Pfam" id="PF00990">
    <property type="entry name" value="GGDEF"/>
    <property type="match status" value="1"/>
</dbReference>
<evidence type="ECO:0000259" key="3">
    <source>
        <dbReference type="PROSITE" id="PS50887"/>
    </source>
</evidence>
<dbReference type="InterPro" id="IPR043128">
    <property type="entry name" value="Rev_trsase/Diguanyl_cyclase"/>
</dbReference>
<feature type="domain" description="EAL" evidence="2">
    <location>
        <begin position="475"/>
        <end position="725"/>
    </location>
</feature>
<dbReference type="HOGENOM" id="CLU_000445_70_50_5"/>
<dbReference type="PANTHER" id="PTHR33121">
    <property type="entry name" value="CYCLIC DI-GMP PHOSPHODIESTERASE PDEF"/>
    <property type="match status" value="1"/>
</dbReference>
<dbReference type="Gene3D" id="3.20.20.450">
    <property type="entry name" value="EAL domain"/>
    <property type="match status" value="1"/>
</dbReference>
<reference evidence="5" key="1">
    <citation type="journal article" date="2011" name="J. Bacteriol.">
        <title>Genome sequences of eight morphologically diverse alphaproteobacteria.</title>
        <authorList>
            <consortium name="US DOE Joint Genome Institute"/>
            <person name="Brown P.J."/>
            <person name="Kysela D.T."/>
            <person name="Buechlein A."/>
            <person name="Hemmerich C."/>
            <person name="Brun Y.V."/>
        </authorList>
    </citation>
    <scope>NUCLEOTIDE SEQUENCE [LARGE SCALE GENOMIC DNA]</scope>
    <source>
        <strain evidence="5">ATCC 49814 / DSM 5838 / IFAM 1418</strain>
    </source>
</reference>
<sequence length="736" mass="83440">MKMMNKSEYQIAATIAVMLIFSIICYVYYSTQTNRTLGSERFHNSLVSSSLSIEAKVTVLHKIEKEFLLSRELHLQSVFDETIQAIYTELDSKWADNIVHNSAPLLKQLHVYHAAVEQQFKLHESIGLDQDSGLEGKLRNSAHKAEDLLIALKDDTLLSHLMYLRRHEKDYMLRGDDIYVEKFYDRIQKMRSILAQRNWSKDQKSELTQHLDGYEDNFQKWLVDRLNVQTVIKNTDNAFALTELYTKQLIRQAAEGTKAAAESNDNHRNVTSKILMLLGGICIIATILLVSMIMRHKKLAVKVEKLAKVDPLTSLPNRRHFFQKLNADVESEDSLSIGLIDLDGFKSINDIYGHAAGDQLLEAASARLTDQLQADVFLARLGGDEFGIILNTPQTEEKLFKLGERICMLLKQPFTLNFGTVSIGGTIGFAQFPEFAKTTETLFEYADYALYHSKFHSKGHPVLFSKEHESTILGQRKMEQCLIDANLEEELQVHYQPIVDTHSGRTVGMEALARWNNPQLGFVSPAQFIPAAENLGIISKLTTILMEKALKVASSWTTDTYLSFNLSASDLASPETPLKLMAIIMRSGFSPKRLVFEITETTMMVNFERANEVLRPFRDLGVEIALDDFGTGYSSLGYIQKMPIDRLKIDRAFVSDLEAKKISRDIMGTIVDLCSHLEIKCIVEGVETHKQLELVQLLGCHLIQGYYYSKPLPTDEANEFLKQNTNASMNDWQLVS</sequence>
<keyword evidence="1" id="KW-0472">Membrane</keyword>
<dbReference type="Proteomes" id="UP000002745">
    <property type="component" value="Chromosome"/>
</dbReference>
<dbReference type="InterPro" id="IPR000160">
    <property type="entry name" value="GGDEF_dom"/>
</dbReference>
<dbReference type="SMART" id="SM00267">
    <property type="entry name" value="GGDEF"/>
    <property type="match status" value="1"/>
</dbReference>
<evidence type="ECO:0000313" key="4">
    <source>
        <dbReference type="EMBL" id="ACT58273.1"/>
    </source>
</evidence>
<proteinExistence type="predicted"/>
<dbReference type="SUPFAM" id="SSF55073">
    <property type="entry name" value="Nucleotide cyclase"/>
    <property type="match status" value="1"/>
</dbReference>
<keyword evidence="5" id="KW-1185">Reference proteome</keyword>
<dbReference type="OrthoDB" id="7279500at2"/>
<accession>C6XNM0</accession>
<feature type="domain" description="GGDEF" evidence="3">
    <location>
        <begin position="333"/>
        <end position="466"/>
    </location>
</feature>
<name>C6XNM0_HIRBI</name>
<dbReference type="InterPro" id="IPR001633">
    <property type="entry name" value="EAL_dom"/>
</dbReference>
<dbReference type="PANTHER" id="PTHR33121:SF71">
    <property type="entry name" value="OXYGEN SENSOR PROTEIN DOSP"/>
    <property type="match status" value="1"/>
</dbReference>
<protein>
    <submittedName>
        <fullName evidence="4">Diguanylate cyclase/phosphodiesterase</fullName>
    </submittedName>
</protein>
<dbReference type="Gene3D" id="3.30.70.270">
    <property type="match status" value="1"/>
</dbReference>
<dbReference type="SMART" id="SM01358">
    <property type="entry name" value="HBM"/>
    <property type="match status" value="1"/>
</dbReference>
<dbReference type="InterPro" id="IPR032255">
    <property type="entry name" value="HBM"/>
</dbReference>
<dbReference type="PROSITE" id="PS50887">
    <property type="entry name" value="GGDEF"/>
    <property type="match status" value="1"/>
</dbReference>
<organism evidence="4 5">
    <name type="scientific">Hirschia baltica (strain ATCC 49814 / DSM 5838 / IFAM 1418)</name>
    <dbReference type="NCBI Taxonomy" id="582402"/>
    <lineage>
        <taxon>Bacteria</taxon>
        <taxon>Pseudomonadati</taxon>
        <taxon>Pseudomonadota</taxon>
        <taxon>Alphaproteobacteria</taxon>
        <taxon>Hyphomonadales</taxon>
        <taxon>Hyphomonadaceae</taxon>
        <taxon>Hirschia</taxon>
    </lineage>
</organism>
<dbReference type="InterPro" id="IPR050706">
    <property type="entry name" value="Cyclic-di-GMP_PDE-like"/>
</dbReference>
<gene>
    <name evidence="4" type="ordered locus">Hbal_0571</name>
</gene>
<dbReference type="RefSeq" id="WP_015826423.1">
    <property type="nucleotide sequence ID" value="NC_012982.1"/>
</dbReference>
<dbReference type="CDD" id="cd01948">
    <property type="entry name" value="EAL"/>
    <property type="match status" value="1"/>
</dbReference>
<feature type="transmembrane region" description="Helical" evidence="1">
    <location>
        <begin position="274"/>
        <end position="294"/>
    </location>
</feature>
<dbReference type="eggNOG" id="COG5001">
    <property type="taxonomic scope" value="Bacteria"/>
</dbReference>
<keyword evidence="1" id="KW-0812">Transmembrane</keyword>
<dbReference type="SUPFAM" id="SSF141868">
    <property type="entry name" value="EAL domain-like"/>
    <property type="match status" value="1"/>
</dbReference>